<gene>
    <name evidence="1" type="ORF">OHU69_44490</name>
</gene>
<protein>
    <recommendedName>
        <fullName evidence="2">Short-chain dehydrogenase</fullName>
    </recommendedName>
</protein>
<reference evidence="1" key="1">
    <citation type="submission" date="2022-10" db="EMBL/GenBank/DDBJ databases">
        <title>The complete genomes of actinobacterial strains from the NBC collection.</title>
        <authorList>
            <person name="Joergensen T.S."/>
            <person name="Alvarez Arevalo M."/>
            <person name="Sterndorff E.B."/>
            <person name="Faurdal D."/>
            <person name="Vuksanovic O."/>
            <person name="Mourched A.-S."/>
            <person name="Charusanti P."/>
            <person name="Shaw S."/>
            <person name="Blin K."/>
            <person name="Weber T."/>
        </authorList>
    </citation>
    <scope>NUCLEOTIDE SEQUENCE</scope>
    <source>
        <strain evidence="1">NBC_00119</strain>
    </source>
</reference>
<dbReference type="SUPFAM" id="SSF51735">
    <property type="entry name" value="NAD(P)-binding Rossmann-fold domains"/>
    <property type="match status" value="1"/>
</dbReference>
<sequence length="85" mass="9021">MVHARNRERAAGLDTLAGRGAQLVVDDFTDRDAVRRVAAELNDAQPLDAVIHNAGVWKAAPRKAPFMAGVEGTTGDARAARLDVS</sequence>
<organism evidence="1">
    <name type="scientific">Streptomyces sp. NBC_00119</name>
    <dbReference type="NCBI Taxonomy" id="2975659"/>
    <lineage>
        <taxon>Bacteria</taxon>
        <taxon>Bacillati</taxon>
        <taxon>Actinomycetota</taxon>
        <taxon>Actinomycetes</taxon>
        <taxon>Kitasatosporales</taxon>
        <taxon>Streptomycetaceae</taxon>
        <taxon>Streptomyces</taxon>
    </lineage>
</organism>
<dbReference type="EMBL" id="CP108195">
    <property type="protein sequence ID" value="WTS17476.1"/>
    <property type="molecule type" value="Genomic_DNA"/>
</dbReference>
<dbReference type="Gene3D" id="3.40.50.720">
    <property type="entry name" value="NAD(P)-binding Rossmann-like Domain"/>
    <property type="match status" value="1"/>
</dbReference>
<dbReference type="AlphaFoldDB" id="A0AAU1UJR3"/>
<name>A0AAU1UJR3_9ACTN</name>
<dbReference type="InterPro" id="IPR036291">
    <property type="entry name" value="NAD(P)-bd_dom_sf"/>
</dbReference>
<accession>A0AAU1UJR3</accession>
<evidence type="ECO:0000313" key="1">
    <source>
        <dbReference type="EMBL" id="WTS17476.1"/>
    </source>
</evidence>
<proteinExistence type="predicted"/>
<evidence type="ECO:0008006" key="2">
    <source>
        <dbReference type="Google" id="ProtNLM"/>
    </source>
</evidence>